<dbReference type="RefSeq" id="WP_111250930.1">
    <property type="nucleotide sequence ID" value="NZ_QKWH01000005.1"/>
</dbReference>
<dbReference type="SMART" id="SM00382">
    <property type="entry name" value="AAA"/>
    <property type="match status" value="1"/>
</dbReference>
<feature type="domain" description="ABC transporter" evidence="4">
    <location>
        <begin position="4"/>
        <end position="236"/>
    </location>
</feature>
<dbReference type="InterPro" id="IPR003593">
    <property type="entry name" value="AAA+_ATPase"/>
</dbReference>
<dbReference type="PROSITE" id="PS50893">
    <property type="entry name" value="ABC_TRANSPORTER_2"/>
    <property type="match status" value="1"/>
</dbReference>
<evidence type="ECO:0000256" key="2">
    <source>
        <dbReference type="ARBA" id="ARBA00022741"/>
    </source>
</evidence>
<organism evidence="5 6">
    <name type="scientific">Xylanimonas oleitrophica</name>
    <dbReference type="NCBI Taxonomy" id="2607479"/>
    <lineage>
        <taxon>Bacteria</taxon>
        <taxon>Bacillati</taxon>
        <taxon>Actinomycetota</taxon>
        <taxon>Actinomycetes</taxon>
        <taxon>Micrococcales</taxon>
        <taxon>Promicromonosporaceae</taxon>
        <taxon>Xylanimonas</taxon>
    </lineage>
</organism>
<dbReference type="EMBL" id="QKWH01000005">
    <property type="protein sequence ID" value="PZR53137.1"/>
    <property type="molecule type" value="Genomic_DNA"/>
</dbReference>
<dbReference type="PANTHER" id="PTHR42794">
    <property type="entry name" value="HEMIN IMPORT ATP-BINDING PROTEIN HMUV"/>
    <property type="match status" value="1"/>
</dbReference>
<evidence type="ECO:0000259" key="4">
    <source>
        <dbReference type="PROSITE" id="PS50893"/>
    </source>
</evidence>
<proteinExistence type="predicted"/>
<keyword evidence="6" id="KW-1185">Reference proteome</keyword>
<name>A0A2W5WP38_9MICO</name>
<dbReference type="Gene3D" id="3.40.50.300">
    <property type="entry name" value="P-loop containing nucleotide triphosphate hydrolases"/>
    <property type="match status" value="1"/>
</dbReference>
<keyword evidence="1" id="KW-0813">Transport</keyword>
<dbReference type="InterPro" id="IPR027417">
    <property type="entry name" value="P-loop_NTPase"/>
</dbReference>
<dbReference type="PANTHER" id="PTHR42794:SF2">
    <property type="entry name" value="ABC TRANSPORTER ATP-BINDING PROTEIN"/>
    <property type="match status" value="1"/>
</dbReference>
<keyword evidence="2" id="KW-0547">Nucleotide-binding</keyword>
<evidence type="ECO:0000256" key="1">
    <source>
        <dbReference type="ARBA" id="ARBA00022448"/>
    </source>
</evidence>
<sequence length="259" mass="27440">MTSLSARDITWTAGRAPILDGVDLDARPGEVLGLLGPNGAGKTSLLRILAGLRRPGRGRVLLDGTPIGQLRRREVARRLAIVEQSPEAHTDVSVHDVVSLGRTPHRGTFSALGAEDQAAVTDALAATGLTGWEDRLWSTLSGGEQQRAQLARALAQQPEVIVLDEPTNHLDVRYQLELLALLRGSGLTVVTALHDLNLAARFCDQLVVLQQGRVAAAGSPADVVTDALVRQVYAVEAVVDLSPHTGSPAVTFLGPAHRP</sequence>
<comment type="caution">
    <text evidence="5">The sequence shown here is derived from an EMBL/GenBank/DDBJ whole genome shotgun (WGS) entry which is preliminary data.</text>
</comment>
<dbReference type="FunFam" id="3.40.50.300:FF:000134">
    <property type="entry name" value="Iron-enterobactin ABC transporter ATP-binding protein"/>
    <property type="match status" value="1"/>
</dbReference>
<protein>
    <submittedName>
        <fullName evidence="5">Histidinol phosphatase</fullName>
    </submittedName>
</protein>
<dbReference type="InterPro" id="IPR017871">
    <property type="entry name" value="ABC_transporter-like_CS"/>
</dbReference>
<keyword evidence="3" id="KW-0067">ATP-binding</keyword>
<dbReference type="GO" id="GO:0016887">
    <property type="term" value="F:ATP hydrolysis activity"/>
    <property type="evidence" value="ECO:0007669"/>
    <property type="project" value="InterPro"/>
</dbReference>
<dbReference type="CDD" id="cd03214">
    <property type="entry name" value="ABC_Iron-Siderophores_B12_Hemin"/>
    <property type="match status" value="1"/>
</dbReference>
<reference evidence="5 6" key="1">
    <citation type="submission" date="2018-06" db="EMBL/GenBank/DDBJ databases">
        <title>Whole genome sequencing of a novel hydrocarbon degrading bacterial strain, PW21 isolated from oil contaminated produced water sample.</title>
        <authorList>
            <person name="Nagkirti P."/>
            <person name="Shaikh A."/>
            <person name="Gowdaman V."/>
            <person name="Engineer A.E."/>
            <person name="Dagar S."/>
            <person name="Dhakephalkar P.K."/>
        </authorList>
    </citation>
    <scope>NUCLEOTIDE SEQUENCE [LARGE SCALE GENOMIC DNA]</scope>
    <source>
        <strain evidence="5 6">PW21</strain>
    </source>
</reference>
<dbReference type="AlphaFoldDB" id="A0A2W5WP38"/>
<dbReference type="PROSITE" id="PS00211">
    <property type="entry name" value="ABC_TRANSPORTER_1"/>
    <property type="match status" value="1"/>
</dbReference>
<gene>
    <name evidence="5" type="ORF">DNL40_09060</name>
</gene>
<accession>A0A2W5WP38</accession>
<dbReference type="Pfam" id="PF00005">
    <property type="entry name" value="ABC_tran"/>
    <property type="match status" value="1"/>
</dbReference>
<evidence type="ECO:0000256" key="3">
    <source>
        <dbReference type="ARBA" id="ARBA00022840"/>
    </source>
</evidence>
<dbReference type="SUPFAM" id="SSF52540">
    <property type="entry name" value="P-loop containing nucleoside triphosphate hydrolases"/>
    <property type="match status" value="1"/>
</dbReference>
<evidence type="ECO:0000313" key="6">
    <source>
        <dbReference type="Proteomes" id="UP000248783"/>
    </source>
</evidence>
<dbReference type="Proteomes" id="UP000248783">
    <property type="component" value="Unassembled WGS sequence"/>
</dbReference>
<dbReference type="GO" id="GO:0005524">
    <property type="term" value="F:ATP binding"/>
    <property type="evidence" value="ECO:0007669"/>
    <property type="project" value="UniProtKB-KW"/>
</dbReference>
<dbReference type="InterPro" id="IPR003439">
    <property type="entry name" value="ABC_transporter-like_ATP-bd"/>
</dbReference>
<evidence type="ECO:0000313" key="5">
    <source>
        <dbReference type="EMBL" id="PZR53137.1"/>
    </source>
</evidence>